<feature type="region of interest" description="Disordered" evidence="1">
    <location>
        <begin position="41"/>
        <end position="89"/>
    </location>
</feature>
<proteinExistence type="predicted"/>
<reference evidence="2" key="2">
    <citation type="submission" date="2020-11" db="EMBL/GenBank/DDBJ databases">
        <authorList>
            <person name="McCartney M.A."/>
            <person name="Auch B."/>
            <person name="Kono T."/>
            <person name="Mallez S."/>
            <person name="Becker A."/>
            <person name="Gohl D.M."/>
            <person name="Silverstein K.A.T."/>
            <person name="Koren S."/>
            <person name="Bechman K.B."/>
            <person name="Herman A."/>
            <person name="Abrahante J.E."/>
            <person name="Garbe J."/>
        </authorList>
    </citation>
    <scope>NUCLEOTIDE SEQUENCE</scope>
    <source>
        <strain evidence="2">Duluth1</strain>
        <tissue evidence="2">Whole animal</tissue>
    </source>
</reference>
<gene>
    <name evidence="2" type="ORF">DPMN_177870</name>
</gene>
<reference evidence="2" key="1">
    <citation type="journal article" date="2019" name="bioRxiv">
        <title>The Genome of the Zebra Mussel, Dreissena polymorpha: A Resource for Invasive Species Research.</title>
        <authorList>
            <person name="McCartney M.A."/>
            <person name="Auch B."/>
            <person name="Kono T."/>
            <person name="Mallez S."/>
            <person name="Zhang Y."/>
            <person name="Obille A."/>
            <person name="Becker A."/>
            <person name="Abrahante J.E."/>
            <person name="Garbe J."/>
            <person name="Badalamenti J.P."/>
            <person name="Herman A."/>
            <person name="Mangelson H."/>
            <person name="Liachko I."/>
            <person name="Sullivan S."/>
            <person name="Sone E.D."/>
            <person name="Koren S."/>
            <person name="Silverstein K.A.T."/>
            <person name="Beckman K.B."/>
            <person name="Gohl D.M."/>
        </authorList>
    </citation>
    <scope>NUCLEOTIDE SEQUENCE</scope>
    <source>
        <strain evidence="2">Duluth1</strain>
        <tissue evidence="2">Whole animal</tissue>
    </source>
</reference>
<evidence type="ECO:0000256" key="1">
    <source>
        <dbReference type="SAM" id="MobiDB-lite"/>
    </source>
</evidence>
<comment type="caution">
    <text evidence="2">The sequence shown here is derived from an EMBL/GenBank/DDBJ whole genome shotgun (WGS) entry which is preliminary data.</text>
</comment>
<organism evidence="2 3">
    <name type="scientific">Dreissena polymorpha</name>
    <name type="common">Zebra mussel</name>
    <name type="synonym">Mytilus polymorpha</name>
    <dbReference type="NCBI Taxonomy" id="45954"/>
    <lineage>
        <taxon>Eukaryota</taxon>
        <taxon>Metazoa</taxon>
        <taxon>Spiralia</taxon>
        <taxon>Lophotrochozoa</taxon>
        <taxon>Mollusca</taxon>
        <taxon>Bivalvia</taxon>
        <taxon>Autobranchia</taxon>
        <taxon>Heteroconchia</taxon>
        <taxon>Euheterodonta</taxon>
        <taxon>Imparidentia</taxon>
        <taxon>Neoheterodontei</taxon>
        <taxon>Myida</taxon>
        <taxon>Dreissenoidea</taxon>
        <taxon>Dreissenidae</taxon>
        <taxon>Dreissena</taxon>
    </lineage>
</organism>
<dbReference type="Proteomes" id="UP000828390">
    <property type="component" value="Unassembled WGS sequence"/>
</dbReference>
<protein>
    <submittedName>
        <fullName evidence="2">Uncharacterized protein</fullName>
    </submittedName>
</protein>
<feature type="compositionally biased region" description="Basic and acidic residues" evidence="1">
    <location>
        <begin position="79"/>
        <end position="89"/>
    </location>
</feature>
<evidence type="ECO:0000313" key="3">
    <source>
        <dbReference type="Proteomes" id="UP000828390"/>
    </source>
</evidence>
<name>A0A9D4EDU7_DREPO</name>
<dbReference type="AlphaFoldDB" id="A0A9D4EDU7"/>
<accession>A0A9D4EDU7</accession>
<sequence>MIEERRKGNYSSIRYDKLIINNCMYKYDEFTQQIVNIGQRRTTTQSSDLGNVHGRSRRLGNDMRGNNDVDPQLISASQEHVESDRDIDT</sequence>
<dbReference type="EMBL" id="JAIWYP010000009">
    <property type="protein sequence ID" value="KAH3776445.1"/>
    <property type="molecule type" value="Genomic_DNA"/>
</dbReference>
<evidence type="ECO:0000313" key="2">
    <source>
        <dbReference type="EMBL" id="KAH3776445.1"/>
    </source>
</evidence>
<keyword evidence="3" id="KW-1185">Reference proteome</keyword>